<organism evidence="1 2">
    <name type="scientific">Anisodus tanguticus</name>
    <dbReference type="NCBI Taxonomy" id="243964"/>
    <lineage>
        <taxon>Eukaryota</taxon>
        <taxon>Viridiplantae</taxon>
        <taxon>Streptophyta</taxon>
        <taxon>Embryophyta</taxon>
        <taxon>Tracheophyta</taxon>
        <taxon>Spermatophyta</taxon>
        <taxon>Magnoliopsida</taxon>
        <taxon>eudicotyledons</taxon>
        <taxon>Gunneridae</taxon>
        <taxon>Pentapetalae</taxon>
        <taxon>asterids</taxon>
        <taxon>lamiids</taxon>
        <taxon>Solanales</taxon>
        <taxon>Solanaceae</taxon>
        <taxon>Solanoideae</taxon>
        <taxon>Hyoscyameae</taxon>
        <taxon>Anisodus</taxon>
    </lineage>
</organism>
<dbReference type="EMBL" id="JAVYJV010000005">
    <property type="protein sequence ID" value="KAK4369792.1"/>
    <property type="molecule type" value="Genomic_DNA"/>
</dbReference>
<keyword evidence="2" id="KW-1185">Reference proteome</keyword>
<dbReference type="AlphaFoldDB" id="A0AAE1SHG1"/>
<proteinExistence type="predicted"/>
<gene>
    <name evidence="1" type="ORF">RND71_009267</name>
</gene>
<evidence type="ECO:0000313" key="2">
    <source>
        <dbReference type="Proteomes" id="UP001291623"/>
    </source>
</evidence>
<comment type="caution">
    <text evidence="1">The sequence shown here is derived from an EMBL/GenBank/DDBJ whole genome shotgun (WGS) entry which is preliminary data.</text>
</comment>
<reference evidence="1" key="1">
    <citation type="submission" date="2023-12" db="EMBL/GenBank/DDBJ databases">
        <title>Genome assembly of Anisodus tanguticus.</title>
        <authorList>
            <person name="Wang Y.-J."/>
        </authorList>
    </citation>
    <scope>NUCLEOTIDE SEQUENCE</scope>
    <source>
        <strain evidence="1">KB-2021</strain>
        <tissue evidence="1">Leaf</tissue>
    </source>
</reference>
<protein>
    <submittedName>
        <fullName evidence="1">Uncharacterized protein</fullName>
    </submittedName>
</protein>
<name>A0AAE1SHG1_9SOLA</name>
<dbReference type="PANTHER" id="PTHR34808:SF2">
    <property type="entry name" value="EXPRESSED PROTEIN"/>
    <property type="match status" value="1"/>
</dbReference>
<evidence type="ECO:0000313" key="1">
    <source>
        <dbReference type="EMBL" id="KAK4369792.1"/>
    </source>
</evidence>
<dbReference type="Proteomes" id="UP001291623">
    <property type="component" value="Unassembled WGS sequence"/>
</dbReference>
<accession>A0AAE1SHG1</accession>
<dbReference type="PANTHER" id="PTHR34808">
    <property type="entry name" value="EXPRESSED PROTEIN"/>
    <property type="match status" value="1"/>
</dbReference>
<sequence>MGGSLVVQLSRTSSIENEPRTLNLGQIQFARCSALYIINTRDLEEAMRIFTEGLEPVVGCVHDDKEENMMMDRDVEFEDLSNPLRINPATIRDIVTAPF</sequence>